<protein>
    <submittedName>
        <fullName evidence="1">Uncharacterized protein</fullName>
    </submittedName>
</protein>
<sequence>MSRRMPHISRMRARDSHMAGIRRNFHPRCNLFPLPMASAERRRRQRCSPREITRLKTAVVGGRLLIGMAASWPVEPEGSMFGADGLRLCKPRRYCTTTA</sequence>
<proteinExistence type="predicted"/>
<reference evidence="1" key="2">
    <citation type="journal article" date="2015" name="Data Brief">
        <title>Shoot transcriptome of the giant reed, Arundo donax.</title>
        <authorList>
            <person name="Barrero R.A."/>
            <person name="Guerrero F.D."/>
            <person name="Moolhuijzen P."/>
            <person name="Goolsby J.A."/>
            <person name="Tidwell J."/>
            <person name="Bellgard S.E."/>
            <person name="Bellgard M.I."/>
        </authorList>
    </citation>
    <scope>NUCLEOTIDE SEQUENCE</scope>
    <source>
        <tissue evidence="1">Shoot tissue taken approximately 20 cm above the soil surface</tissue>
    </source>
</reference>
<dbReference type="AlphaFoldDB" id="A0A0A8Y5P5"/>
<name>A0A0A8Y5P5_ARUDO</name>
<dbReference type="EMBL" id="GBRH01277597">
    <property type="protein sequence ID" value="JAD20298.1"/>
    <property type="molecule type" value="Transcribed_RNA"/>
</dbReference>
<reference evidence="1" key="1">
    <citation type="submission" date="2014-09" db="EMBL/GenBank/DDBJ databases">
        <authorList>
            <person name="Magalhaes I.L.F."/>
            <person name="Oliveira U."/>
            <person name="Santos F.R."/>
            <person name="Vidigal T.H.D.A."/>
            <person name="Brescovit A.D."/>
            <person name="Santos A.J."/>
        </authorList>
    </citation>
    <scope>NUCLEOTIDE SEQUENCE</scope>
    <source>
        <tissue evidence="1">Shoot tissue taken approximately 20 cm above the soil surface</tissue>
    </source>
</reference>
<organism evidence="1">
    <name type="scientific">Arundo donax</name>
    <name type="common">Giant reed</name>
    <name type="synonym">Donax arundinaceus</name>
    <dbReference type="NCBI Taxonomy" id="35708"/>
    <lineage>
        <taxon>Eukaryota</taxon>
        <taxon>Viridiplantae</taxon>
        <taxon>Streptophyta</taxon>
        <taxon>Embryophyta</taxon>
        <taxon>Tracheophyta</taxon>
        <taxon>Spermatophyta</taxon>
        <taxon>Magnoliopsida</taxon>
        <taxon>Liliopsida</taxon>
        <taxon>Poales</taxon>
        <taxon>Poaceae</taxon>
        <taxon>PACMAD clade</taxon>
        <taxon>Arundinoideae</taxon>
        <taxon>Arundineae</taxon>
        <taxon>Arundo</taxon>
    </lineage>
</organism>
<evidence type="ECO:0000313" key="1">
    <source>
        <dbReference type="EMBL" id="JAD20298.1"/>
    </source>
</evidence>
<accession>A0A0A8Y5P5</accession>